<dbReference type="EMBL" id="JAEHOC010000013">
    <property type="protein sequence ID" value="KAG2436238.1"/>
    <property type="molecule type" value="Genomic_DNA"/>
</dbReference>
<feature type="compositionally biased region" description="Gly residues" evidence="10">
    <location>
        <begin position="805"/>
        <end position="820"/>
    </location>
</feature>
<feature type="domain" description="Protein kinase" evidence="11">
    <location>
        <begin position="4"/>
        <end position="294"/>
    </location>
</feature>
<gene>
    <name evidence="12" type="ORF">HXX76_006549</name>
</gene>
<accession>A0A835SZU4</accession>
<feature type="region of interest" description="Disordered" evidence="10">
    <location>
        <begin position="636"/>
        <end position="679"/>
    </location>
</feature>
<keyword evidence="13" id="KW-1185">Reference proteome</keyword>
<evidence type="ECO:0000256" key="3">
    <source>
        <dbReference type="ARBA" id="ARBA00022679"/>
    </source>
</evidence>
<feature type="compositionally biased region" description="Low complexity" evidence="10">
    <location>
        <begin position="1019"/>
        <end position="1036"/>
    </location>
</feature>
<evidence type="ECO:0000256" key="6">
    <source>
        <dbReference type="ARBA" id="ARBA00022840"/>
    </source>
</evidence>
<dbReference type="InterPro" id="IPR011009">
    <property type="entry name" value="Kinase-like_dom_sf"/>
</dbReference>
<dbReference type="InterPro" id="IPR050117">
    <property type="entry name" value="MAPK"/>
</dbReference>
<dbReference type="EC" id="2.7.11.22" evidence="1"/>
<feature type="region of interest" description="Disordered" evidence="10">
    <location>
        <begin position="458"/>
        <end position="484"/>
    </location>
</feature>
<feature type="region of interest" description="Disordered" evidence="10">
    <location>
        <begin position="384"/>
        <end position="406"/>
    </location>
</feature>
<dbReference type="Proteomes" id="UP000650467">
    <property type="component" value="Unassembled WGS sequence"/>
</dbReference>
<organism evidence="12 13">
    <name type="scientific">Chlamydomonas incerta</name>
    <dbReference type="NCBI Taxonomy" id="51695"/>
    <lineage>
        <taxon>Eukaryota</taxon>
        <taxon>Viridiplantae</taxon>
        <taxon>Chlorophyta</taxon>
        <taxon>core chlorophytes</taxon>
        <taxon>Chlorophyceae</taxon>
        <taxon>CS clade</taxon>
        <taxon>Chlamydomonadales</taxon>
        <taxon>Chlamydomonadaceae</taxon>
        <taxon>Chlamydomonas</taxon>
    </lineage>
</organism>
<keyword evidence="5" id="KW-0418">Kinase</keyword>
<feature type="compositionally biased region" description="Pro residues" evidence="10">
    <location>
        <begin position="463"/>
        <end position="474"/>
    </location>
</feature>
<feature type="region of interest" description="Disordered" evidence="10">
    <location>
        <begin position="1835"/>
        <end position="1955"/>
    </location>
</feature>
<dbReference type="SUPFAM" id="SSF56112">
    <property type="entry name" value="Protein kinase-like (PK-like)"/>
    <property type="match status" value="1"/>
</dbReference>
<evidence type="ECO:0000313" key="12">
    <source>
        <dbReference type="EMBL" id="KAG2436238.1"/>
    </source>
</evidence>
<feature type="compositionally biased region" description="Low complexity" evidence="10">
    <location>
        <begin position="1873"/>
        <end position="1887"/>
    </location>
</feature>
<feature type="compositionally biased region" description="Low complexity" evidence="10">
    <location>
        <begin position="654"/>
        <end position="679"/>
    </location>
</feature>
<dbReference type="PROSITE" id="PS00108">
    <property type="entry name" value="PROTEIN_KINASE_ST"/>
    <property type="match status" value="1"/>
</dbReference>
<evidence type="ECO:0000256" key="10">
    <source>
        <dbReference type="SAM" id="MobiDB-lite"/>
    </source>
</evidence>
<dbReference type="PANTHER" id="PTHR24055">
    <property type="entry name" value="MITOGEN-ACTIVATED PROTEIN KINASE"/>
    <property type="match status" value="1"/>
</dbReference>
<keyword evidence="6 9" id="KW-0067">ATP-binding</keyword>
<feature type="compositionally biased region" description="Low complexity" evidence="10">
    <location>
        <begin position="1922"/>
        <end position="1946"/>
    </location>
</feature>
<feature type="compositionally biased region" description="Polar residues" evidence="10">
    <location>
        <begin position="568"/>
        <end position="584"/>
    </location>
</feature>
<dbReference type="PROSITE" id="PS50011">
    <property type="entry name" value="PROTEIN_KINASE_DOM"/>
    <property type="match status" value="1"/>
</dbReference>
<dbReference type="FunFam" id="3.30.200.20:FF:000049">
    <property type="entry name" value="cyclin-dependent kinase-like 1 isoform X1"/>
    <property type="match status" value="1"/>
</dbReference>
<dbReference type="FunFam" id="1.10.510.10:FF:000980">
    <property type="entry name" value="Predicted protein"/>
    <property type="match status" value="1"/>
</dbReference>
<dbReference type="OrthoDB" id="548267at2759"/>
<feature type="compositionally biased region" description="Low complexity" evidence="10">
    <location>
        <begin position="954"/>
        <end position="975"/>
    </location>
</feature>
<dbReference type="GO" id="GO:0005524">
    <property type="term" value="F:ATP binding"/>
    <property type="evidence" value="ECO:0007669"/>
    <property type="project" value="UniProtKB-UniRule"/>
</dbReference>
<evidence type="ECO:0000256" key="4">
    <source>
        <dbReference type="ARBA" id="ARBA00022741"/>
    </source>
</evidence>
<feature type="region of interest" description="Disordered" evidence="10">
    <location>
        <begin position="1547"/>
        <end position="1601"/>
    </location>
</feature>
<feature type="region of interest" description="Disordered" evidence="10">
    <location>
        <begin position="711"/>
        <end position="733"/>
    </location>
</feature>
<evidence type="ECO:0000256" key="9">
    <source>
        <dbReference type="PROSITE-ProRule" id="PRU10141"/>
    </source>
</evidence>
<dbReference type="SMART" id="SM00220">
    <property type="entry name" value="S_TKc"/>
    <property type="match status" value="1"/>
</dbReference>
<evidence type="ECO:0000259" key="11">
    <source>
        <dbReference type="PROSITE" id="PS50011"/>
    </source>
</evidence>
<evidence type="ECO:0000313" key="13">
    <source>
        <dbReference type="Proteomes" id="UP000650467"/>
    </source>
</evidence>
<dbReference type="GO" id="GO:0004693">
    <property type="term" value="F:cyclin-dependent protein serine/threonine kinase activity"/>
    <property type="evidence" value="ECO:0007669"/>
    <property type="project" value="UniProtKB-EC"/>
</dbReference>
<keyword evidence="3" id="KW-0808">Transferase</keyword>
<feature type="region of interest" description="Disordered" evidence="10">
    <location>
        <begin position="499"/>
        <end position="518"/>
    </location>
</feature>
<feature type="region of interest" description="Disordered" evidence="10">
    <location>
        <begin position="801"/>
        <end position="820"/>
    </location>
</feature>
<name>A0A835SZU4_CHLIN</name>
<dbReference type="InterPro" id="IPR008271">
    <property type="entry name" value="Ser/Thr_kinase_AS"/>
</dbReference>
<dbReference type="Gene3D" id="3.30.200.20">
    <property type="entry name" value="Phosphorylase Kinase, domain 1"/>
    <property type="match status" value="1"/>
</dbReference>
<keyword evidence="4 9" id="KW-0547">Nucleotide-binding</keyword>
<evidence type="ECO:0000256" key="5">
    <source>
        <dbReference type="ARBA" id="ARBA00022777"/>
    </source>
</evidence>
<sequence>MENYEYLGDLGSGSYGFVWKCVQRSTGRVVAVKGFKLAHTDKKFLDAAIREVRMLRNATDHPNIIQLLEAFRSSTGRVYMVFAFADKCLSAELHKRFTCGLPAAQTRVVLWQMLAAVAHLHGKKILHRDIKPGNILMTSDGVVKLCDFGFARLTRGDPYQPDRFSSYVVTRWYRSPEMLVSDLYAAPSDIWSLGCTFAELATGRPLFPGTSSLDQLWRIMRCLGPLPASQAERFAAAATAAGLPEAPPPPARGKSLWQRLPELDSRLLDLVQACLKLDPAQRPTAVQLMQMPYFHEIPKAIAGSRLEQLYLAIGSGTGYPTTALGRTASARFRQMQQLAAQQKASGGAGSGSLPSVASVPAGGSAGVRGLGGSVAVSVMTPEELLASPRGGGGSGGHHATSGSVKRPASVLLSSVAEAVLGEKPSAGDGSGDCSMFPLVPPLPHIPVADVMMLLPMSAQPQQQPQPHPQHPPQQAPQQVSQRYAAATAAAVAPLVAAGPSGSRLHTMSSSSVPLLPPLQPAPSSGDVVMAAAPPPTAAAAAAAAAMSHSPRSCASMSSPSPHPPGTRRQLSGTSPRGGSLAGTSSGRNLLAVATAGAAAAAGRQASGRGLSMGGVVGAGAGGEATVGGGSPTAAGVVAAVPPPARPAHLNSLSPRQRQQLHQVRQPQAPPAATTSATMPPSTFLDAEAHRSLDSGSDGDGDDTDDEILAAHRGRRQHGRRQPRAGSATRLGAGGAAGAAPAAAIAAAQAPAAAAATRPAPAKADAMPSGLGLLDGYEAQDTSDDDAAQVSDDDELMAFYAARSSGGRGNRGGGAAAAGGTGSRRKIASAAAASTGTLGTPPVAAAPLGAMSASGAAQGAAATSAAAANAAAAARDELIGVALQGADAVDKATQELHVMGGSGGGMLPMSADANTGMGRLVPAAAASAPARGGGGGAGHHGAGEAADAVHAPALTSWPAPATPPSAIAAASSLGPAAAPPPQRRELPHAGIHQQHHGLYGNHSSHHRQAIQRTTGGGASSRGSTGTGATPTAAAGSSRRVAAMVLGTGLDDAVHNVPAGAAAAAAAAEPVPASVASHPGQPRPMAPAVLASSSPTPAVAVADAAAAAGGAHAVAPLPPPSRLQPGAGAKRATVASYLAISQPSSNVAVTSASVLATGTSASVADAGSTLAGGNGVTVSQPLPVPRSAGLAVHGGQEAGMSEGIVIGPGLGGTGPVAGPVRGAATATGLTHMGPGSLPSMGGLHMGPGHHHAHAHATTMGLTLMAPHNGGPGGLGGGAAVTPGAAGMHLPMHGSASLPYGRASLPVQGGSYVGFSTGSANRRMLSRQGSTVFNQLMYDALPEIGTPGGAPDVPAGTPPPQRRRAVMSGFTPCRTAAARAAAEGLPAAAAMAAAMGSNTTDLSVAFSPIAVARHEDLLSPGDGHGLERASVGAAPTFRSAHVGLASGTGGAYPGASAALGAHRRQTSMQAASAAAMGAAGSDLGPSAATAIPSGGGAANGGGGGYHVHASDTGMMMGGSAPSSHAMHPGYASGSAAIGGSYRGPGQRVLTPDHGHGHGLHLTVTTASGPAGGPPVRGGGGGRLPQAVGLAGSGSSHQTTGSAGALGSGAGVGAAYASAVTPGRSRLGSGILGRVSDDPTGGSLLGAGGAGGGGGGGSHGQHPALMSTAEDCHSALNIELDGAGSVGNNTGGGSSIGMWGFGPMAGYGAGAGAAAAAAAVTAARAGGGGRSRWLGSGVIDSLPEDREVLHVAGVDDWRLGNSPGIGGGLGGGGIGDLVLGGADQHSAGLPPAPTSGPTLAEVGAAVAGAMLAPTSGGLGVGHKLSPGLQAAAAVGQAGQLGLRPKSPAGSLDLRRGRSNSHGQVSFGHGPSGLQLTAGAHGSASSPRSPGSGESGRPGGVQALPQLGDGAKGAVGGSPSRAWVTEGSAADGGAVGAAAAPSAGSAADAGGKVAGGDKAEKSKWPRAKALLGGKLISSLVRKFKDGVQVSDRKAS</sequence>
<dbReference type="PROSITE" id="PS00107">
    <property type="entry name" value="PROTEIN_KINASE_ATP"/>
    <property type="match status" value="1"/>
</dbReference>
<feature type="compositionally biased region" description="Gly residues" evidence="10">
    <location>
        <begin position="1639"/>
        <end position="1655"/>
    </location>
</feature>
<dbReference type="Pfam" id="PF00069">
    <property type="entry name" value="Pkinase"/>
    <property type="match status" value="1"/>
</dbReference>
<evidence type="ECO:0000256" key="2">
    <source>
        <dbReference type="ARBA" id="ARBA00022527"/>
    </source>
</evidence>
<comment type="catalytic activity">
    <reaction evidence="8">
        <text>L-seryl-[protein] + ATP = O-phospho-L-seryl-[protein] + ADP + H(+)</text>
        <dbReference type="Rhea" id="RHEA:17989"/>
        <dbReference type="Rhea" id="RHEA-COMP:9863"/>
        <dbReference type="Rhea" id="RHEA-COMP:11604"/>
        <dbReference type="ChEBI" id="CHEBI:15378"/>
        <dbReference type="ChEBI" id="CHEBI:29999"/>
        <dbReference type="ChEBI" id="CHEBI:30616"/>
        <dbReference type="ChEBI" id="CHEBI:83421"/>
        <dbReference type="ChEBI" id="CHEBI:456216"/>
        <dbReference type="EC" id="2.7.11.22"/>
    </reaction>
</comment>
<feature type="compositionally biased region" description="Basic residues" evidence="10">
    <location>
        <begin position="711"/>
        <end position="722"/>
    </location>
</feature>
<feature type="compositionally biased region" description="Low complexity" evidence="10">
    <location>
        <begin position="550"/>
        <end position="559"/>
    </location>
</feature>
<feature type="region of interest" description="Disordered" evidence="10">
    <location>
        <begin position="1626"/>
        <end position="1661"/>
    </location>
</feature>
<dbReference type="InterPro" id="IPR000719">
    <property type="entry name" value="Prot_kinase_dom"/>
</dbReference>
<evidence type="ECO:0000256" key="1">
    <source>
        <dbReference type="ARBA" id="ARBA00012425"/>
    </source>
</evidence>
<evidence type="ECO:0000256" key="8">
    <source>
        <dbReference type="ARBA" id="ARBA00048367"/>
    </source>
</evidence>
<reference evidence="12" key="1">
    <citation type="journal article" date="2020" name="bioRxiv">
        <title>Comparative genomics of Chlamydomonas.</title>
        <authorList>
            <person name="Craig R.J."/>
            <person name="Hasan A.R."/>
            <person name="Ness R.W."/>
            <person name="Keightley P.D."/>
        </authorList>
    </citation>
    <scope>NUCLEOTIDE SEQUENCE</scope>
    <source>
        <strain evidence="12">SAG 7.73</strain>
    </source>
</reference>
<dbReference type="Gene3D" id="1.10.510.10">
    <property type="entry name" value="Transferase(Phosphotransferase) domain 1"/>
    <property type="match status" value="1"/>
</dbReference>
<protein>
    <recommendedName>
        <fullName evidence="1">cyclin-dependent kinase</fullName>
        <ecNumber evidence="1">2.7.11.22</ecNumber>
    </recommendedName>
</protein>
<evidence type="ECO:0000256" key="7">
    <source>
        <dbReference type="ARBA" id="ARBA00047811"/>
    </source>
</evidence>
<dbReference type="InterPro" id="IPR017441">
    <property type="entry name" value="Protein_kinase_ATP_BS"/>
</dbReference>
<feature type="binding site" evidence="9">
    <location>
        <position position="33"/>
    </location>
    <ligand>
        <name>ATP</name>
        <dbReference type="ChEBI" id="CHEBI:30616"/>
    </ligand>
</feature>
<feature type="region of interest" description="Disordered" evidence="10">
    <location>
        <begin position="954"/>
        <end position="1036"/>
    </location>
</feature>
<feature type="region of interest" description="Disordered" evidence="10">
    <location>
        <begin position="550"/>
        <end position="584"/>
    </location>
</feature>
<comment type="caution">
    <text evidence="12">The sequence shown here is derived from an EMBL/GenBank/DDBJ whole genome shotgun (WGS) entry which is preliminary data.</text>
</comment>
<comment type="catalytic activity">
    <reaction evidence="7">
        <text>L-threonyl-[protein] + ATP = O-phospho-L-threonyl-[protein] + ADP + H(+)</text>
        <dbReference type="Rhea" id="RHEA:46608"/>
        <dbReference type="Rhea" id="RHEA-COMP:11060"/>
        <dbReference type="Rhea" id="RHEA-COMP:11605"/>
        <dbReference type="ChEBI" id="CHEBI:15378"/>
        <dbReference type="ChEBI" id="CHEBI:30013"/>
        <dbReference type="ChEBI" id="CHEBI:30616"/>
        <dbReference type="ChEBI" id="CHEBI:61977"/>
        <dbReference type="ChEBI" id="CHEBI:456216"/>
        <dbReference type="EC" id="2.7.11.22"/>
    </reaction>
</comment>
<keyword evidence="2" id="KW-0723">Serine/threonine-protein kinase</keyword>
<proteinExistence type="predicted"/>